<reference evidence="1" key="1">
    <citation type="submission" date="2018-03" db="EMBL/GenBank/DDBJ databases">
        <title>Horizontal gene transfer is an indispensable driver in forging the evolution of the Neocallimastigomycota as a distinct gut-dwelling fungal lineage.</title>
        <authorList>
            <person name="Murphy C.L."/>
            <person name="Youssef N.H."/>
            <person name="Elshahed M.S."/>
        </authorList>
    </citation>
    <scope>NUCLEOTIDE SEQUENCE</scope>
    <source>
        <strain evidence="1">D4C</strain>
    </source>
</reference>
<dbReference type="InterPro" id="IPR011951">
    <property type="entry name" value="HAD-SF_hydro_IA_YjjG/PynA"/>
</dbReference>
<dbReference type="EMBL" id="MH043718">
    <property type="protein sequence ID" value="AWI66872.1"/>
    <property type="molecule type" value="mRNA"/>
</dbReference>
<dbReference type="SFLD" id="SFLDG01129">
    <property type="entry name" value="C1.5:_HAD__Beta-PGM__Phosphata"/>
    <property type="match status" value="1"/>
</dbReference>
<evidence type="ECO:0000313" key="1">
    <source>
        <dbReference type="EMBL" id="AWI66872.1"/>
    </source>
</evidence>
<dbReference type="PANTHER" id="PTHR47478:SF1">
    <property type="entry name" value="PYRIMIDINE 5'-NUCLEOTIDASE YJJG"/>
    <property type="match status" value="1"/>
</dbReference>
<dbReference type="PANTHER" id="PTHR47478">
    <property type="match status" value="1"/>
</dbReference>
<dbReference type="SFLD" id="SFLDS00003">
    <property type="entry name" value="Haloacid_Dehalogenase"/>
    <property type="match status" value="1"/>
</dbReference>
<sequence>MHHNFLFDLDQTLLNFHASEYIGLKKIIESNGQTFTDELYQYFKKRNKELWMEYEKENITKNQLFETRFRLLFEKCNVDTSNMDLLKINGEFIKIMSQNGVLMKGALEFLKKLRNDIPNSKIIIITNGAKLNAEGRIESTGLNAYYDDIFISEVIGVNKPSIEFFNIVLNAINEPKESCIVIGDSLTSDMLGAKNAGLTSCWFIPEEANDIDKNMKEYDINYKASSFDELYDVLKKWANLSM</sequence>
<name>A0A2S1TZ02_9FUNG</name>
<organism evidence="1">
    <name type="scientific">Orpinomyces joyonii</name>
    <dbReference type="NCBI Taxonomy" id="48250"/>
    <lineage>
        <taxon>Eukaryota</taxon>
        <taxon>Fungi</taxon>
        <taxon>Fungi incertae sedis</taxon>
        <taxon>Chytridiomycota</taxon>
        <taxon>Chytridiomycota incertae sedis</taxon>
        <taxon>Neocallimastigomycetes</taxon>
        <taxon>Neocallimastigales</taxon>
        <taxon>Neocallimastigaceae</taxon>
        <taxon>Orpinomyces</taxon>
    </lineage>
</organism>
<dbReference type="GO" id="GO:0008253">
    <property type="term" value="F:5'-nucleotidase activity"/>
    <property type="evidence" value="ECO:0007669"/>
    <property type="project" value="InterPro"/>
</dbReference>
<accession>A0A2S1TZ02</accession>
<dbReference type="Pfam" id="PF00702">
    <property type="entry name" value="Hydrolase"/>
    <property type="match status" value="1"/>
</dbReference>
<dbReference type="InterPro" id="IPR036412">
    <property type="entry name" value="HAD-like_sf"/>
</dbReference>
<dbReference type="NCBIfam" id="TIGR01549">
    <property type="entry name" value="HAD-SF-IA-v1"/>
    <property type="match status" value="1"/>
</dbReference>
<dbReference type="InterPro" id="IPR023214">
    <property type="entry name" value="HAD_sf"/>
</dbReference>
<dbReference type="InterPro" id="IPR023198">
    <property type="entry name" value="PGP-like_dom2"/>
</dbReference>
<dbReference type="AlphaFoldDB" id="A0A2S1TZ02"/>
<proteinExistence type="evidence at transcript level"/>
<dbReference type="SUPFAM" id="SSF56784">
    <property type="entry name" value="HAD-like"/>
    <property type="match status" value="1"/>
</dbReference>
<dbReference type="Gene3D" id="3.40.50.1000">
    <property type="entry name" value="HAD superfamily/HAD-like"/>
    <property type="match status" value="1"/>
</dbReference>
<protein>
    <submittedName>
        <fullName evidence="1">Non canonical pyrimidine nucleotidase, YjjG family</fullName>
    </submittedName>
</protein>
<dbReference type="Gene3D" id="1.10.150.240">
    <property type="entry name" value="Putative phosphatase, domain 2"/>
    <property type="match status" value="1"/>
</dbReference>
<dbReference type="InterPro" id="IPR052550">
    <property type="entry name" value="Pyrimidine_5'-ntase_YjjG"/>
</dbReference>
<dbReference type="InterPro" id="IPR006439">
    <property type="entry name" value="HAD-SF_hydro_IA"/>
</dbReference>
<dbReference type="NCBIfam" id="TIGR02254">
    <property type="entry name" value="YjjG_YfnB"/>
    <property type="match status" value="1"/>
</dbReference>